<keyword evidence="1" id="KW-1133">Transmembrane helix</keyword>
<keyword evidence="1" id="KW-0472">Membrane</keyword>
<dbReference type="Proteomes" id="UP000478052">
    <property type="component" value="Unassembled WGS sequence"/>
</dbReference>
<comment type="caution">
    <text evidence="2">The sequence shown here is derived from an EMBL/GenBank/DDBJ whole genome shotgun (WGS) entry which is preliminary data.</text>
</comment>
<dbReference type="EMBL" id="VUJU01007811">
    <property type="protein sequence ID" value="KAF0740070.1"/>
    <property type="molecule type" value="Genomic_DNA"/>
</dbReference>
<feature type="transmembrane region" description="Helical" evidence="1">
    <location>
        <begin position="6"/>
        <end position="34"/>
    </location>
</feature>
<keyword evidence="3" id="KW-1185">Reference proteome</keyword>
<reference evidence="2 3" key="1">
    <citation type="submission" date="2019-08" db="EMBL/GenBank/DDBJ databases">
        <title>Whole genome of Aphis craccivora.</title>
        <authorList>
            <person name="Voronova N.V."/>
            <person name="Shulinski R.S."/>
            <person name="Bandarenka Y.V."/>
            <person name="Zhorov D.G."/>
            <person name="Warner D."/>
        </authorList>
    </citation>
    <scope>NUCLEOTIDE SEQUENCE [LARGE SCALE GENOMIC DNA]</scope>
    <source>
        <strain evidence="2">180601</strain>
        <tissue evidence="2">Whole Body</tissue>
    </source>
</reference>
<protein>
    <submittedName>
        <fullName evidence="2">DNA pol B 2 domain-containing protein</fullName>
    </submittedName>
</protein>
<dbReference type="AlphaFoldDB" id="A0A6G0XIJ3"/>
<evidence type="ECO:0000313" key="3">
    <source>
        <dbReference type="Proteomes" id="UP000478052"/>
    </source>
</evidence>
<name>A0A6G0XIJ3_APHCR</name>
<evidence type="ECO:0000313" key="2">
    <source>
        <dbReference type="EMBL" id="KAF0740070.1"/>
    </source>
</evidence>
<evidence type="ECO:0000256" key="1">
    <source>
        <dbReference type="SAM" id="Phobius"/>
    </source>
</evidence>
<organism evidence="2 3">
    <name type="scientific">Aphis craccivora</name>
    <name type="common">Cowpea aphid</name>
    <dbReference type="NCBI Taxonomy" id="307492"/>
    <lineage>
        <taxon>Eukaryota</taxon>
        <taxon>Metazoa</taxon>
        <taxon>Ecdysozoa</taxon>
        <taxon>Arthropoda</taxon>
        <taxon>Hexapoda</taxon>
        <taxon>Insecta</taxon>
        <taxon>Pterygota</taxon>
        <taxon>Neoptera</taxon>
        <taxon>Paraneoptera</taxon>
        <taxon>Hemiptera</taxon>
        <taxon>Sternorrhyncha</taxon>
        <taxon>Aphidomorpha</taxon>
        <taxon>Aphidoidea</taxon>
        <taxon>Aphididae</taxon>
        <taxon>Aphidini</taxon>
        <taxon>Aphis</taxon>
        <taxon>Aphis</taxon>
    </lineage>
</organism>
<gene>
    <name evidence="2" type="ORF">FWK35_00016706</name>
</gene>
<sequence length="104" mass="12006">MKTTLNIILALNVIYVNMMLIPIPAYAITIILLVNSERLYAVDNSITTRNELMLYQTHQVRRYNSIHVHTRLSTLAANRVTPDLEKFRKTGKHFSNNENATCYP</sequence>
<proteinExistence type="predicted"/>
<accession>A0A6G0XIJ3</accession>
<keyword evidence="1" id="KW-0812">Transmembrane</keyword>